<dbReference type="InterPro" id="IPR001506">
    <property type="entry name" value="Peptidase_M12A"/>
</dbReference>
<organism evidence="10 11">
    <name type="scientific">Pieris macdunnoughi</name>
    <dbReference type="NCBI Taxonomy" id="345717"/>
    <lineage>
        <taxon>Eukaryota</taxon>
        <taxon>Metazoa</taxon>
        <taxon>Ecdysozoa</taxon>
        <taxon>Arthropoda</taxon>
        <taxon>Hexapoda</taxon>
        <taxon>Insecta</taxon>
        <taxon>Pterygota</taxon>
        <taxon>Neoptera</taxon>
        <taxon>Endopterygota</taxon>
        <taxon>Lepidoptera</taxon>
        <taxon>Glossata</taxon>
        <taxon>Ditrysia</taxon>
        <taxon>Papilionoidea</taxon>
        <taxon>Pieridae</taxon>
        <taxon>Pierinae</taxon>
        <taxon>Pieris</taxon>
    </lineage>
</organism>
<keyword evidence="1 6" id="KW-0645">Protease</keyword>
<protein>
    <recommendedName>
        <fullName evidence="7">Metalloendopeptidase</fullName>
        <ecNumber evidence="7">3.4.24.-</ecNumber>
    </recommendedName>
</protein>
<name>A0A821P9W8_9NEOP</name>
<evidence type="ECO:0000259" key="9">
    <source>
        <dbReference type="PROSITE" id="PS51864"/>
    </source>
</evidence>
<evidence type="ECO:0000256" key="8">
    <source>
        <dbReference type="SAM" id="MobiDB-lite"/>
    </source>
</evidence>
<sequence length="688" mass="80044">MIFYKIIYIFFLLKGSIKCMIPGLSVQKVDEKIIEKKRQDTLEICKIFEEQNNLDIRNSKEAHPRLRRNIQENPAINREDLKRVESIVEKLYDDVEEKITYRQRSFNDSTTIKISHRRFNFAPASLSGPEKQDPSVDDPKILHHGGSDTMPWTKKWHHGIVPYFIDPNSYDVQLTEVIIKAFDYFEKVTCIRLQRLRERPLDKKSLQSVEWLYISNPSGIRQCVHSNERKPNQGVQMVVIGYDCMSLGEILHEIMHVLGFSHEHTRPDRDSYITILWDNIKAGYKKYFSARRDDPLNLPYDYASVLHYPPRAFSKNGQITIMAQHPTKIGQREALSEIDILKVSKVYNAECMERNKEYLIETCPSVMNGRKEGQAATIDEINDYFSERIWPYGIVNYKIRDDMEFTTEEKENIQAVIHHIEKETCIEFRNLDSRRGSSEKELSDEDRNKKPTKLVEINPQQSNKDNVTLPSSSAYNNGKAKMTYSIPNSTPKTQRDTDNEISNDSWDNLKISKGVTRLKRNILPLRRHATNILTLVRSSEPGCQCHPPGRPNGHKDLVINNDCFNSVNDLLHVFVHVLGLDHQHNMHDRDLFLKIVWDNLTPEIKSEMSQKLPPAAAAGFTYDYQSVMHYPWLQIKDGVTNIMYPIWNDGWAMGHWQGLSYIDVRKLNLIYKEQCAMRSHSVSSKQLF</sequence>
<dbReference type="OrthoDB" id="291007at2759"/>
<accession>A0A821P9W8</accession>
<dbReference type="PANTHER" id="PTHR10127:SF780">
    <property type="entry name" value="METALLOENDOPEPTIDASE"/>
    <property type="match status" value="1"/>
</dbReference>
<dbReference type="PANTHER" id="PTHR10127">
    <property type="entry name" value="DISCOIDIN, CUB, EGF, LAMININ , AND ZINC METALLOPROTEASE DOMAIN CONTAINING"/>
    <property type="match status" value="1"/>
</dbReference>
<dbReference type="GO" id="GO:0004222">
    <property type="term" value="F:metalloendopeptidase activity"/>
    <property type="evidence" value="ECO:0007669"/>
    <property type="project" value="UniProtKB-UniRule"/>
</dbReference>
<feature type="active site" evidence="6">
    <location>
        <position position="253"/>
    </location>
</feature>
<feature type="binding site" evidence="6">
    <location>
        <position position="582"/>
    </location>
    <ligand>
        <name>Zn(2+)</name>
        <dbReference type="ChEBI" id="CHEBI:29105"/>
        <note>catalytic</note>
    </ligand>
</feature>
<dbReference type="PROSITE" id="PS51864">
    <property type="entry name" value="ASTACIN"/>
    <property type="match status" value="2"/>
</dbReference>
<dbReference type="AlphaFoldDB" id="A0A821P9W8"/>
<evidence type="ECO:0000256" key="7">
    <source>
        <dbReference type="RuleBase" id="RU361183"/>
    </source>
</evidence>
<comment type="caution">
    <text evidence="6">Lacks conserved residue(s) required for the propagation of feature annotation.</text>
</comment>
<dbReference type="PRINTS" id="PR00480">
    <property type="entry name" value="ASTACIN"/>
</dbReference>
<feature type="binding site" evidence="6">
    <location>
        <position position="572"/>
    </location>
    <ligand>
        <name>Zn(2+)</name>
        <dbReference type="ChEBI" id="CHEBI:29105"/>
        <note>catalytic</note>
    </ligand>
</feature>
<evidence type="ECO:0000256" key="1">
    <source>
        <dbReference type="ARBA" id="ARBA00022670"/>
    </source>
</evidence>
<evidence type="ECO:0000256" key="5">
    <source>
        <dbReference type="ARBA" id="ARBA00023049"/>
    </source>
</evidence>
<dbReference type="SUPFAM" id="SSF55486">
    <property type="entry name" value="Metalloproteases ('zincins'), catalytic domain"/>
    <property type="match status" value="2"/>
</dbReference>
<evidence type="ECO:0000256" key="2">
    <source>
        <dbReference type="ARBA" id="ARBA00022723"/>
    </source>
</evidence>
<evidence type="ECO:0000256" key="3">
    <source>
        <dbReference type="ARBA" id="ARBA00022801"/>
    </source>
</evidence>
<keyword evidence="7" id="KW-0732">Signal</keyword>
<keyword evidence="5 6" id="KW-0482">Metalloprotease</keyword>
<evidence type="ECO:0000256" key="6">
    <source>
        <dbReference type="PROSITE-ProRule" id="PRU01211"/>
    </source>
</evidence>
<gene>
    <name evidence="10" type="ORF">PMACD_LOCUS3424</name>
</gene>
<feature type="region of interest" description="Disordered" evidence="8">
    <location>
        <begin position="435"/>
        <end position="501"/>
    </location>
</feature>
<keyword evidence="11" id="KW-1185">Reference proteome</keyword>
<dbReference type="GO" id="GO:0008270">
    <property type="term" value="F:zinc ion binding"/>
    <property type="evidence" value="ECO:0007669"/>
    <property type="project" value="UniProtKB-UniRule"/>
</dbReference>
<dbReference type="CDD" id="cd04280">
    <property type="entry name" value="ZnMc_astacin_like"/>
    <property type="match status" value="1"/>
</dbReference>
<feature type="domain" description="Peptidase M12A" evidence="9">
    <location>
        <begin position="148"/>
        <end position="352"/>
    </location>
</feature>
<feature type="compositionally biased region" description="Polar residues" evidence="8">
    <location>
        <begin position="458"/>
        <end position="476"/>
    </location>
</feature>
<dbReference type="InterPro" id="IPR034035">
    <property type="entry name" value="Astacin-like_dom"/>
</dbReference>
<feature type="domain" description="Peptidase M12A" evidence="9">
    <location>
        <begin position="375"/>
        <end position="676"/>
    </location>
</feature>
<evidence type="ECO:0000313" key="10">
    <source>
        <dbReference type="EMBL" id="CAF4800694.1"/>
    </source>
</evidence>
<dbReference type="Proteomes" id="UP000663880">
    <property type="component" value="Unassembled WGS sequence"/>
</dbReference>
<dbReference type="Pfam" id="PF01400">
    <property type="entry name" value="Astacin"/>
    <property type="match status" value="2"/>
</dbReference>
<feature type="binding site" evidence="6">
    <location>
        <position position="262"/>
    </location>
    <ligand>
        <name>Zn(2+)</name>
        <dbReference type="ChEBI" id="CHEBI:29105"/>
        <note>catalytic</note>
    </ligand>
</feature>
<feature type="compositionally biased region" description="Basic and acidic residues" evidence="8">
    <location>
        <begin position="435"/>
        <end position="449"/>
    </location>
</feature>
<feature type="region of interest" description="Disordered" evidence="8">
    <location>
        <begin position="123"/>
        <end position="142"/>
    </location>
</feature>
<feature type="chain" id="PRO_5033109694" description="Metalloendopeptidase" evidence="7">
    <location>
        <begin position="20"/>
        <end position="688"/>
    </location>
</feature>
<dbReference type="InterPro" id="IPR024079">
    <property type="entry name" value="MetalloPept_cat_dom_sf"/>
</dbReference>
<comment type="cofactor">
    <cofactor evidence="6 7">
        <name>Zn(2+)</name>
        <dbReference type="ChEBI" id="CHEBI:29105"/>
    </cofactor>
    <text evidence="6 7">Binds 1 zinc ion per subunit.</text>
</comment>
<feature type="binding site" evidence="6">
    <location>
        <position position="252"/>
    </location>
    <ligand>
        <name>Zn(2+)</name>
        <dbReference type="ChEBI" id="CHEBI:29105"/>
        <note>catalytic</note>
    </ligand>
</feature>
<comment type="caution">
    <text evidence="10">The sequence shown here is derived from an EMBL/GenBank/DDBJ whole genome shotgun (WGS) entry which is preliminary data.</text>
</comment>
<dbReference type="GO" id="GO:0006508">
    <property type="term" value="P:proteolysis"/>
    <property type="evidence" value="ECO:0007669"/>
    <property type="project" value="UniProtKB-KW"/>
</dbReference>
<dbReference type="EC" id="3.4.24.-" evidence="7"/>
<dbReference type="InterPro" id="IPR006026">
    <property type="entry name" value="Peptidase_Metallo"/>
</dbReference>
<keyword evidence="4 6" id="KW-0862">Zinc</keyword>
<dbReference type="SMART" id="SM00235">
    <property type="entry name" value="ZnMc"/>
    <property type="match status" value="2"/>
</dbReference>
<keyword evidence="3 6" id="KW-0378">Hydrolase</keyword>
<evidence type="ECO:0000313" key="11">
    <source>
        <dbReference type="Proteomes" id="UP000663880"/>
    </source>
</evidence>
<dbReference type="EMBL" id="CAJOBZ010000006">
    <property type="protein sequence ID" value="CAF4800694.1"/>
    <property type="molecule type" value="Genomic_DNA"/>
</dbReference>
<feature type="signal peptide" evidence="7">
    <location>
        <begin position="1"/>
        <end position="19"/>
    </location>
</feature>
<evidence type="ECO:0000256" key="4">
    <source>
        <dbReference type="ARBA" id="ARBA00022833"/>
    </source>
</evidence>
<feature type="binding site" evidence="6">
    <location>
        <position position="256"/>
    </location>
    <ligand>
        <name>Zn(2+)</name>
        <dbReference type="ChEBI" id="CHEBI:29105"/>
        <note>catalytic</note>
    </ligand>
</feature>
<keyword evidence="2 6" id="KW-0479">Metal-binding</keyword>
<feature type="binding site" evidence="6">
    <location>
        <position position="576"/>
    </location>
    <ligand>
        <name>Zn(2+)</name>
        <dbReference type="ChEBI" id="CHEBI:29105"/>
        <note>catalytic</note>
    </ligand>
</feature>
<dbReference type="Gene3D" id="3.40.390.10">
    <property type="entry name" value="Collagenase (Catalytic Domain)"/>
    <property type="match status" value="2"/>
</dbReference>
<feature type="compositionally biased region" description="Basic and acidic residues" evidence="8">
    <location>
        <begin position="130"/>
        <end position="141"/>
    </location>
</feature>
<reference evidence="10" key="1">
    <citation type="submission" date="2021-02" db="EMBL/GenBank/DDBJ databases">
        <authorList>
            <person name="Steward A R."/>
        </authorList>
    </citation>
    <scope>NUCLEOTIDE SEQUENCE</scope>
</reference>
<proteinExistence type="predicted"/>